<dbReference type="InterPro" id="IPR000073">
    <property type="entry name" value="AB_hydrolase_1"/>
</dbReference>
<evidence type="ECO:0000313" key="4">
    <source>
        <dbReference type="Proteomes" id="UP000055060"/>
    </source>
</evidence>
<dbReference type="PRINTS" id="PR00111">
    <property type="entry name" value="ABHYDROLASE"/>
</dbReference>
<dbReference type="STRING" id="360412.LARV_00359"/>
<protein>
    <submittedName>
        <fullName evidence="3">Predicted hydrolase</fullName>
    </submittedName>
</protein>
<name>A0A0S7B675_9CHLR</name>
<dbReference type="InterPro" id="IPR050266">
    <property type="entry name" value="AB_hydrolase_sf"/>
</dbReference>
<evidence type="ECO:0000313" key="3">
    <source>
        <dbReference type="EMBL" id="GAP12623.1"/>
    </source>
</evidence>
<dbReference type="Proteomes" id="UP000055060">
    <property type="component" value="Unassembled WGS sequence"/>
</dbReference>
<dbReference type="Pfam" id="PF00561">
    <property type="entry name" value="Abhydrolase_1"/>
    <property type="match status" value="1"/>
</dbReference>
<evidence type="ECO:0000256" key="1">
    <source>
        <dbReference type="ARBA" id="ARBA00022801"/>
    </source>
</evidence>
<dbReference type="RefSeq" id="WP_075072033.1">
    <property type="nucleotide sequence ID" value="NZ_DF967972.1"/>
</dbReference>
<reference evidence="3" key="1">
    <citation type="submission" date="2015-07" db="EMBL/GenBank/DDBJ databases">
        <title>Draft Genome Sequences of Anaerolinea thermolimosa IMO-1, Bellilinea caldifistulae GOMI-1, Leptolinea tardivitalis YMTK-2, Levilinea saccharolytica KIBI-1,Longilinea arvoryzae KOME-1, Previously Described as Members of the Anaerolineaceae (Chloroflexi).</title>
        <authorList>
            <person name="Sekiguchi Y."/>
            <person name="Ohashi A."/>
            <person name="Matsuura N."/>
            <person name="Tourlousse M.D."/>
        </authorList>
    </citation>
    <scope>NUCLEOTIDE SEQUENCE [LARGE SCALE GENOMIC DNA]</scope>
    <source>
        <strain evidence="3">KOME-1</strain>
    </source>
</reference>
<dbReference type="PANTHER" id="PTHR43798">
    <property type="entry name" value="MONOACYLGLYCEROL LIPASE"/>
    <property type="match status" value="1"/>
</dbReference>
<feature type="domain" description="AB hydrolase-1" evidence="2">
    <location>
        <begin position="24"/>
        <end position="127"/>
    </location>
</feature>
<evidence type="ECO:0000259" key="2">
    <source>
        <dbReference type="Pfam" id="PF00561"/>
    </source>
</evidence>
<gene>
    <name evidence="3" type="ORF">LARV_00359</name>
</gene>
<keyword evidence="1 3" id="KW-0378">Hydrolase</keyword>
<dbReference type="InterPro" id="IPR029058">
    <property type="entry name" value="AB_hydrolase_fold"/>
</dbReference>
<dbReference type="EMBL" id="DF967972">
    <property type="protein sequence ID" value="GAP12623.1"/>
    <property type="molecule type" value="Genomic_DNA"/>
</dbReference>
<dbReference type="SUPFAM" id="SSF53474">
    <property type="entry name" value="alpha/beta-Hydrolases"/>
    <property type="match status" value="1"/>
</dbReference>
<dbReference type="GO" id="GO:0016787">
    <property type="term" value="F:hydrolase activity"/>
    <property type="evidence" value="ECO:0007669"/>
    <property type="project" value="UniProtKB-KW"/>
</dbReference>
<accession>A0A0S7B675</accession>
<keyword evidence="4" id="KW-1185">Reference proteome</keyword>
<dbReference type="Gene3D" id="3.40.50.1820">
    <property type="entry name" value="alpha/beta hydrolase"/>
    <property type="match status" value="1"/>
</dbReference>
<dbReference type="PANTHER" id="PTHR43798:SF31">
    <property type="entry name" value="AB HYDROLASE SUPERFAMILY PROTEIN YCLE"/>
    <property type="match status" value="1"/>
</dbReference>
<sequence length="256" mass="27835">MKSHFLAKFNANLRYHQFPGAGEPLVFIHGFGCASSCDYPRVAADPKLAGCNSILIDLLGSGFSDRPKDFGYTIDEHAKCILDLLGTLNFPAYNLYGHSMGGAIAIVAATLQPDLFRRLIVSEPNLDPRDATFSRAVVTQSKTEADYISNGHACQVDSATRSGNLIWAGSMAISAPHALYREALSLVQGSAPTWREQLLSLPMPRTFIVGEHSLPYPDAQMMSDAGLDVRIIPNAGHSMMWENPSGLAEAIRRARD</sequence>
<dbReference type="OrthoDB" id="252464at2"/>
<dbReference type="AlphaFoldDB" id="A0A0S7B675"/>
<organism evidence="3">
    <name type="scientific">Longilinea arvoryzae</name>
    <dbReference type="NCBI Taxonomy" id="360412"/>
    <lineage>
        <taxon>Bacteria</taxon>
        <taxon>Bacillati</taxon>
        <taxon>Chloroflexota</taxon>
        <taxon>Anaerolineae</taxon>
        <taxon>Anaerolineales</taxon>
        <taxon>Anaerolineaceae</taxon>
        <taxon>Longilinea</taxon>
    </lineage>
</organism>
<dbReference type="GO" id="GO:0016020">
    <property type="term" value="C:membrane"/>
    <property type="evidence" value="ECO:0007669"/>
    <property type="project" value="TreeGrafter"/>
</dbReference>
<proteinExistence type="predicted"/>